<sequence>MASNLRPTFAYTVIYVRDVARSVDFYAKAFGLNIRRLDHSHRWGELESGQTTIAFTPIHQHETDEVTGSVQTAQSKGERGPIEVCLDFSDNGAVPVSAPAQREWGQTVGYVRDPDGIVVRMGSHVTTPSQT</sequence>
<dbReference type="AlphaFoldDB" id="A0AAD3SJG6"/>
<dbReference type="InterPro" id="IPR004360">
    <property type="entry name" value="Glyas_Fos-R_dOase_dom"/>
</dbReference>
<dbReference type="SUPFAM" id="SSF54593">
    <property type="entry name" value="Glyoxalase/Bleomycin resistance protein/Dihydroxybiphenyl dioxygenase"/>
    <property type="match status" value="1"/>
</dbReference>
<dbReference type="Pfam" id="PF00903">
    <property type="entry name" value="Glyoxalase"/>
    <property type="match status" value="1"/>
</dbReference>
<proteinExistence type="predicted"/>
<name>A0AAD3SJG6_NEPGR</name>
<keyword evidence="3" id="KW-1185">Reference proteome</keyword>
<evidence type="ECO:0000259" key="1">
    <source>
        <dbReference type="PROSITE" id="PS51819"/>
    </source>
</evidence>
<dbReference type="PANTHER" id="PTHR21366:SF22">
    <property type="entry name" value="VOC DOMAIN-CONTAINING PROTEIN"/>
    <property type="match status" value="1"/>
</dbReference>
<dbReference type="PROSITE" id="PS51819">
    <property type="entry name" value="VOC"/>
    <property type="match status" value="1"/>
</dbReference>
<dbReference type="EMBL" id="BSYO01000011">
    <property type="protein sequence ID" value="GMH12293.1"/>
    <property type="molecule type" value="Genomic_DNA"/>
</dbReference>
<gene>
    <name evidence="2" type="ORF">Nepgr_014134</name>
</gene>
<reference evidence="2" key="1">
    <citation type="submission" date="2023-05" db="EMBL/GenBank/DDBJ databases">
        <title>Nepenthes gracilis genome sequencing.</title>
        <authorList>
            <person name="Fukushima K."/>
        </authorList>
    </citation>
    <scope>NUCLEOTIDE SEQUENCE</scope>
    <source>
        <strain evidence="2">SING2019-196</strain>
    </source>
</reference>
<evidence type="ECO:0000313" key="3">
    <source>
        <dbReference type="Proteomes" id="UP001279734"/>
    </source>
</evidence>
<evidence type="ECO:0000313" key="2">
    <source>
        <dbReference type="EMBL" id="GMH12293.1"/>
    </source>
</evidence>
<comment type="caution">
    <text evidence="2">The sequence shown here is derived from an EMBL/GenBank/DDBJ whole genome shotgun (WGS) entry which is preliminary data.</text>
</comment>
<accession>A0AAD3SJG6</accession>
<dbReference type="InterPro" id="IPR037523">
    <property type="entry name" value="VOC_core"/>
</dbReference>
<protein>
    <recommendedName>
        <fullName evidence="1">VOC domain-containing protein</fullName>
    </recommendedName>
</protein>
<dbReference type="InterPro" id="IPR050383">
    <property type="entry name" value="GlyoxalaseI/FosfomycinResist"/>
</dbReference>
<feature type="domain" description="VOC" evidence="1">
    <location>
        <begin position="8"/>
        <end position="124"/>
    </location>
</feature>
<dbReference type="InterPro" id="IPR029068">
    <property type="entry name" value="Glyas_Bleomycin-R_OHBP_Dase"/>
</dbReference>
<dbReference type="Gene3D" id="3.10.180.10">
    <property type="entry name" value="2,3-Dihydroxybiphenyl 1,2-Dioxygenase, domain 1"/>
    <property type="match status" value="1"/>
</dbReference>
<dbReference type="PANTHER" id="PTHR21366">
    <property type="entry name" value="GLYOXALASE FAMILY PROTEIN"/>
    <property type="match status" value="1"/>
</dbReference>
<dbReference type="Proteomes" id="UP001279734">
    <property type="component" value="Unassembled WGS sequence"/>
</dbReference>
<organism evidence="2 3">
    <name type="scientific">Nepenthes gracilis</name>
    <name type="common">Slender pitcher plant</name>
    <dbReference type="NCBI Taxonomy" id="150966"/>
    <lineage>
        <taxon>Eukaryota</taxon>
        <taxon>Viridiplantae</taxon>
        <taxon>Streptophyta</taxon>
        <taxon>Embryophyta</taxon>
        <taxon>Tracheophyta</taxon>
        <taxon>Spermatophyta</taxon>
        <taxon>Magnoliopsida</taxon>
        <taxon>eudicotyledons</taxon>
        <taxon>Gunneridae</taxon>
        <taxon>Pentapetalae</taxon>
        <taxon>Caryophyllales</taxon>
        <taxon>Nepenthaceae</taxon>
        <taxon>Nepenthes</taxon>
    </lineage>
</organism>